<gene>
    <name evidence="7" type="ORF">AB6A40_010263</name>
</gene>
<keyword evidence="4" id="KW-0808">Transferase</keyword>
<dbReference type="EC" id="2.4.1.17" evidence="2"/>
<reference evidence="7 8" key="1">
    <citation type="submission" date="2024-08" db="EMBL/GenBank/DDBJ databases">
        <title>Gnathostoma spinigerum genome.</title>
        <authorList>
            <person name="Gonzalez-Bertolin B."/>
            <person name="Monzon S."/>
            <person name="Zaballos A."/>
            <person name="Jimenez P."/>
            <person name="Dekumyoy P."/>
            <person name="Varona S."/>
            <person name="Cuesta I."/>
            <person name="Sumanam S."/>
            <person name="Adisakwattana P."/>
            <person name="Gasser R.B."/>
            <person name="Hernandez-Gonzalez A."/>
            <person name="Young N.D."/>
            <person name="Perteguer M.J."/>
        </authorList>
    </citation>
    <scope>NUCLEOTIDE SEQUENCE [LARGE SCALE GENOMIC DNA]</scope>
    <source>
        <strain evidence="7">AL3</strain>
        <tissue evidence="7">Liver</tissue>
    </source>
</reference>
<keyword evidence="8" id="KW-1185">Reference proteome</keyword>
<evidence type="ECO:0000313" key="7">
    <source>
        <dbReference type="EMBL" id="MFH4983554.1"/>
    </source>
</evidence>
<proteinExistence type="inferred from homology"/>
<evidence type="ECO:0000256" key="5">
    <source>
        <dbReference type="ARBA" id="ARBA00047475"/>
    </source>
</evidence>
<feature type="transmembrane region" description="Helical" evidence="6">
    <location>
        <begin position="181"/>
        <end position="203"/>
    </location>
</feature>
<comment type="similarity">
    <text evidence="1">Belongs to the UDP-glycosyltransferase family.</text>
</comment>
<evidence type="ECO:0000256" key="6">
    <source>
        <dbReference type="SAM" id="Phobius"/>
    </source>
</evidence>
<dbReference type="SUPFAM" id="SSF53756">
    <property type="entry name" value="UDP-Glycosyltransferase/glycogen phosphorylase"/>
    <property type="match status" value="1"/>
</dbReference>
<evidence type="ECO:0000256" key="4">
    <source>
        <dbReference type="ARBA" id="ARBA00022679"/>
    </source>
</evidence>
<keyword evidence="6" id="KW-1133">Transmembrane helix</keyword>
<dbReference type="InterPro" id="IPR002213">
    <property type="entry name" value="UDP_glucos_trans"/>
</dbReference>
<dbReference type="EMBL" id="JBGFUD010012784">
    <property type="protein sequence ID" value="MFH4983554.1"/>
    <property type="molecule type" value="Genomic_DNA"/>
</dbReference>
<comment type="caution">
    <text evidence="7">The sequence shown here is derived from an EMBL/GenBank/DDBJ whole genome shotgun (WGS) entry which is preliminary data.</text>
</comment>
<dbReference type="PANTHER" id="PTHR48043">
    <property type="entry name" value="EG:EG0003.4 PROTEIN-RELATED"/>
    <property type="match status" value="1"/>
</dbReference>
<comment type="catalytic activity">
    <reaction evidence="5">
        <text>glucuronate acceptor + UDP-alpha-D-glucuronate = acceptor beta-D-glucuronoside + UDP + H(+)</text>
        <dbReference type="Rhea" id="RHEA:21032"/>
        <dbReference type="ChEBI" id="CHEBI:15378"/>
        <dbReference type="ChEBI" id="CHEBI:58052"/>
        <dbReference type="ChEBI" id="CHEBI:58223"/>
        <dbReference type="ChEBI" id="CHEBI:132367"/>
        <dbReference type="ChEBI" id="CHEBI:132368"/>
        <dbReference type="EC" id="2.4.1.17"/>
    </reaction>
</comment>
<dbReference type="Gene3D" id="3.40.50.2000">
    <property type="entry name" value="Glycogen Phosphorylase B"/>
    <property type="match status" value="1"/>
</dbReference>
<evidence type="ECO:0000256" key="2">
    <source>
        <dbReference type="ARBA" id="ARBA00012544"/>
    </source>
</evidence>
<dbReference type="PANTHER" id="PTHR48043:SF143">
    <property type="entry name" value="UDP-GLUCURONOSYLTRANSFERASE"/>
    <property type="match status" value="1"/>
</dbReference>
<dbReference type="InterPro" id="IPR050271">
    <property type="entry name" value="UDP-glycosyltransferase"/>
</dbReference>
<name>A0ABD6F172_9BILA</name>
<evidence type="ECO:0000256" key="1">
    <source>
        <dbReference type="ARBA" id="ARBA00009995"/>
    </source>
</evidence>
<keyword evidence="6" id="KW-0472">Membrane</keyword>
<organism evidence="7 8">
    <name type="scientific">Gnathostoma spinigerum</name>
    <dbReference type="NCBI Taxonomy" id="75299"/>
    <lineage>
        <taxon>Eukaryota</taxon>
        <taxon>Metazoa</taxon>
        <taxon>Ecdysozoa</taxon>
        <taxon>Nematoda</taxon>
        <taxon>Chromadorea</taxon>
        <taxon>Rhabditida</taxon>
        <taxon>Spirurina</taxon>
        <taxon>Gnathostomatomorpha</taxon>
        <taxon>Gnathostomatoidea</taxon>
        <taxon>Gnathostomatidae</taxon>
        <taxon>Gnathostoma</taxon>
    </lineage>
</organism>
<dbReference type="GO" id="GO:0015020">
    <property type="term" value="F:glucuronosyltransferase activity"/>
    <property type="evidence" value="ECO:0007669"/>
    <property type="project" value="UniProtKB-EC"/>
</dbReference>
<evidence type="ECO:0000313" key="8">
    <source>
        <dbReference type="Proteomes" id="UP001608902"/>
    </source>
</evidence>
<evidence type="ECO:0000256" key="3">
    <source>
        <dbReference type="ARBA" id="ARBA00022676"/>
    </source>
</evidence>
<keyword evidence="3" id="KW-0328">Glycosyltransferase</keyword>
<protein>
    <recommendedName>
        <fullName evidence="2">glucuronosyltransferase</fullName>
        <ecNumber evidence="2">2.4.1.17</ecNumber>
    </recommendedName>
</protein>
<keyword evidence="6" id="KW-0812">Transmembrane</keyword>
<accession>A0ABD6F172</accession>
<dbReference type="AlphaFoldDB" id="A0ABD6F172"/>
<dbReference type="Proteomes" id="UP001608902">
    <property type="component" value="Unassembled WGS sequence"/>
</dbReference>
<dbReference type="Pfam" id="PF00201">
    <property type="entry name" value="UDPGT"/>
    <property type="match status" value="1"/>
</dbReference>
<sequence>MHEETNVHSYIGRLNCLNAMSHHALGTALSGIFVNLSTENIVSEAYISAHTRTVGFISHGGYNSVLEAANGGVPTIVVPFFADQYRNGRAVERNGWGIVVPRAEIGQSVVPLTSALGKLLNDKRYLQRAQRISRLIKTKPFSAKQKLLKYIRFVADNDGELPELMLEGRNLNFFILHSLDIIVPFVVVVIVTLFVLLRCMLALHVTLMSIMNKLGTGKGKVS</sequence>